<dbReference type="Proteomes" id="UP000604825">
    <property type="component" value="Unassembled WGS sequence"/>
</dbReference>
<evidence type="ECO:0000256" key="4">
    <source>
        <dbReference type="ARBA" id="ARBA00023128"/>
    </source>
</evidence>
<dbReference type="PANTHER" id="PTHR12383:SF16">
    <property type="entry name" value="MITOCHONDRIAL INNER MEMBRANE PROTEASE SUBUNIT 1"/>
    <property type="match status" value="1"/>
</dbReference>
<dbReference type="PRINTS" id="PR00727">
    <property type="entry name" value="LEADERPTASE"/>
</dbReference>
<evidence type="ECO:0000256" key="7">
    <source>
        <dbReference type="ARBA" id="ARBA00054895"/>
    </source>
</evidence>
<keyword evidence="3" id="KW-0378">Hydrolase</keyword>
<name>A0A811RMF8_9POAL</name>
<evidence type="ECO:0000313" key="11">
    <source>
        <dbReference type="EMBL" id="CAD6271668.1"/>
    </source>
</evidence>
<dbReference type="FunFam" id="2.10.109.10:FF:000014">
    <property type="entry name" value="Inner membrane protease subunit 1"/>
    <property type="match status" value="1"/>
</dbReference>
<feature type="domain" description="Peptidase S26" evidence="10">
    <location>
        <begin position="117"/>
        <end position="156"/>
    </location>
</feature>
<dbReference type="EMBL" id="CAJGYO010000016">
    <property type="protein sequence ID" value="CAD6271668.1"/>
    <property type="molecule type" value="Genomic_DNA"/>
</dbReference>
<evidence type="ECO:0000256" key="6">
    <source>
        <dbReference type="ARBA" id="ARBA00038445"/>
    </source>
</evidence>
<accession>A0A811RMF8</accession>
<keyword evidence="4" id="KW-0496">Mitochondrion</keyword>
<dbReference type="Gene3D" id="2.10.109.10">
    <property type="entry name" value="Umud Fragment, subunit A"/>
    <property type="match status" value="1"/>
</dbReference>
<evidence type="ECO:0000313" key="12">
    <source>
        <dbReference type="Proteomes" id="UP000604825"/>
    </source>
</evidence>
<dbReference type="AlphaFoldDB" id="A0A811RMF8"/>
<evidence type="ECO:0000256" key="1">
    <source>
        <dbReference type="ARBA" id="ARBA00004273"/>
    </source>
</evidence>
<keyword evidence="2" id="KW-0999">Mitochondrion inner membrane</keyword>
<evidence type="ECO:0000256" key="5">
    <source>
        <dbReference type="ARBA" id="ARBA00023136"/>
    </source>
</evidence>
<protein>
    <recommendedName>
        <fullName evidence="10">Peptidase S26 domain-containing protein</fullName>
    </recommendedName>
</protein>
<feature type="active site" evidence="9">
    <location>
        <position position="51"/>
    </location>
</feature>
<dbReference type="GO" id="GO:0042720">
    <property type="term" value="C:mitochondrial inner membrane peptidase complex"/>
    <property type="evidence" value="ECO:0007669"/>
    <property type="project" value="TreeGrafter"/>
</dbReference>
<comment type="function">
    <text evidence="7">Catalyzes the removal of transit peptides required for the targeting of proteins from the mitochondrial matrix, across the inner membrane, into the inter-membrane space.</text>
</comment>
<evidence type="ECO:0000259" key="10">
    <source>
        <dbReference type="Pfam" id="PF10502"/>
    </source>
</evidence>
<organism evidence="11 12">
    <name type="scientific">Miscanthus lutarioriparius</name>
    <dbReference type="NCBI Taxonomy" id="422564"/>
    <lineage>
        <taxon>Eukaryota</taxon>
        <taxon>Viridiplantae</taxon>
        <taxon>Streptophyta</taxon>
        <taxon>Embryophyta</taxon>
        <taxon>Tracheophyta</taxon>
        <taxon>Spermatophyta</taxon>
        <taxon>Magnoliopsida</taxon>
        <taxon>Liliopsida</taxon>
        <taxon>Poales</taxon>
        <taxon>Poaceae</taxon>
        <taxon>PACMAD clade</taxon>
        <taxon>Panicoideae</taxon>
        <taxon>Andropogonodae</taxon>
        <taxon>Andropogoneae</taxon>
        <taxon>Saccharinae</taxon>
        <taxon>Miscanthus</taxon>
    </lineage>
</organism>
<dbReference type="GO" id="GO:0006627">
    <property type="term" value="P:protein processing involved in protein targeting to mitochondrion"/>
    <property type="evidence" value="ECO:0007669"/>
    <property type="project" value="TreeGrafter"/>
</dbReference>
<dbReference type="GO" id="GO:0006465">
    <property type="term" value="P:signal peptide processing"/>
    <property type="evidence" value="ECO:0007669"/>
    <property type="project" value="InterPro"/>
</dbReference>
<proteinExistence type="inferred from homology"/>
<reference evidence="11" key="1">
    <citation type="submission" date="2020-10" db="EMBL/GenBank/DDBJ databases">
        <authorList>
            <person name="Han B."/>
            <person name="Lu T."/>
            <person name="Zhao Q."/>
            <person name="Huang X."/>
            <person name="Zhao Y."/>
        </authorList>
    </citation>
    <scope>NUCLEOTIDE SEQUENCE</scope>
</reference>
<evidence type="ECO:0000256" key="9">
    <source>
        <dbReference type="PIRSR" id="PIRSR600223-1"/>
    </source>
</evidence>
<dbReference type="SUPFAM" id="SSF51306">
    <property type="entry name" value="LexA/Signal peptidase"/>
    <property type="match status" value="1"/>
</dbReference>
<comment type="caution">
    <text evidence="11">The sequence shown here is derived from an EMBL/GenBank/DDBJ whole genome shotgun (WGS) entry which is preliminary data.</text>
</comment>
<keyword evidence="12" id="KW-1185">Reference proteome</keyword>
<dbReference type="InterPro" id="IPR000223">
    <property type="entry name" value="Pept_S26A_signal_pept_1"/>
</dbReference>
<dbReference type="InterPro" id="IPR036286">
    <property type="entry name" value="LexA/Signal_pep-like_sf"/>
</dbReference>
<dbReference type="GO" id="GO:0004252">
    <property type="term" value="F:serine-type endopeptidase activity"/>
    <property type="evidence" value="ECO:0007669"/>
    <property type="project" value="InterPro"/>
</dbReference>
<feature type="domain" description="Peptidase S26" evidence="10">
    <location>
        <begin position="28"/>
        <end position="107"/>
    </location>
</feature>
<comment type="subcellular location">
    <subcellularLocation>
        <location evidence="1">Mitochondrion inner membrane</location>
    </subcellularLocation>
</comment>
<dbReference type="Pfam" id="PF10502">
    <property type="entry name" value="Peptidase_S26"/>
    <property type="match status" value="2"/>
</dbReference>
<evidence type="ECO:0000256" key="8">
    <source>
        <dbReference type="ARBA" id="ARBA00064368"/>
    </source>
</evidence>
<dbReference type="CDD" id="cd06530">
    <property type="entry name" value="S26_SPase_I"/>
    <property type="match status" value="1"/>
</dbReference>
<dbReference type="InterPro" id="IPR019533">
    <property type="entry name" value="Peptidase_S26"/>
</dbReference>
<keyword evidence="5" id="KW-0472">Membrane</keyword>
<gene>
    <name evidence="11" type="ORF">NCGR_LOCUS54954</name>
</gene>
<evidence type="ECO:0000256" key="2">
    <source>
        <dbReference type="ARBA" id="ARBA00022792"/>
    </source>
</evidence>
<dbReference type="InterPro" id="IPR052064">
    <property type="entry name" value="Mito_IMP1_subunit"/>
</dbReference>
<comment type="similarity">
    <text evidence="6">Belongs to the peptidase S26 family. IMP1 subfamily.</text>
</comment>
<sequence>MSSFVRRLAGIPWRSIAGDALSRVFLVAQAYRAVHVVDQHLCSLAVGQGPSMLPAMNLAGDVVAVDRVSVRLGRVAPDDVVLMISPEDPRKSIAKRVVGMQGDSVTYLVDPGNSDASKTVVVPQGHVWVQGDNPYASRDSRQFGAVPYGLITGKIFCREADAISGANILLYGSISWDTSN</sequence>
<comment type="subunit">
    <text evidence="8">Heterodimer of 2 subunits, IMP1A/B and IMP12.</text>
</comment>
<dbReference type="PANTHER" id="PTHR12383">
    <property type="entry name" value="PROTEASE FAMILY S26 MITOCHONDRIAL INNER MEMBRANE PROTEASE-RELATED"/>
    <property type="match status" value="1"/>
</dbReference>
<dbReference type="OrthoDB" id="308440at2759"/>
<feature type="active site" evidence="9">
    <location>
        <position position="95"/>
    </location>
</feature>
<evidence type="ECO:0000256" key="3">
    <source>
        <dbReference type="ARBA" id="ARBA00022801"/>
    </source>
</evidence>